<feature type="transmembrane region" description="Helical" evidence="8">
    <location>
        <begin position="98"/>
        <end position="123"/>
    </location>
</feature>
<accession>A0A2W4WL83</accession>
<dbReference type="EMBL" id="QBMP01000340">
    <property type="protein sequence ID" value="PZO45894.1"/>
    <property type="molecule type" value="Genomic_DNA"/>
</dbReference>
<reference evidence="9 10" key="2">
    <citation type="submission" date="2018-06" db="EMBL/GenBank/DDBJ databases">
        <title>Metagenomic assembly of (sub)arctic Cyanobacteria and their associated microbiome from non-axenic cultures.</title>
        <authorList>
            <person name="Baurain D."/>
        </authorList>
    </citation>
    <scope>NUCLEOTIDE SEQUENCE [LARGE SCALE GENOMIC DNA]</scope>
    <source>
        <strain evidence="9">ULC027bin1</strain>
    </source>
</reference>
<evidence type="ECO:0000256" key="3">
    <source>
        <dbReference type="ARBA" id="ARBA00022448"/>
    </source>
</evidence>
<dbReference type="GO" id="GO:0042907">
    <property type="term" value="F:xanthine transmembrane transporter activity"/>
    <property type="evidence" value="ECO:0007669"/>
    <property type="project" value="TreeGrafter"/>
</dbReference>
<feature type="transmembrane region" description="Helical" evidence="8">
    <location>
        <begin position="223"/>
        <end position="242"/>
    </location>
</feature>
<feature type="transmembrane region" description="Helical" evidence="8">
    <location>
        <begin position="350"/>
        <end position="372"/>
    </location>
</feature>
<feature type="transmembrane region" description="Helical" evidence="8">
    <location>
        <begin position="69"/>
        <end position="86"/>
    </location>
</feature>
<dbReference type="PANTHER" id="PTHR42810:SF2">
    <property type="entry name" value="PURINE PERMEASE C1399.01C-RELATED"/>
    <property type="match status" value="1"/>
</dbReference>
<feature type="transmembrane region" description="Helical" evidence="8">
    <location>
        <begin position="159"/>
        <end position="179"/>
    </location>
</feature>
<dbReference type="InterPro" id="IPR017588">
    <property type="entry name" value="UacT-like"/>
</dbReference>
<feature type="transmembrane region" description="Helical" evidence="8">
    <location>
        <begin position="129"/>
        <end position="147"/>
    </location>
</feature>
<dbReference type="InterPro" id="IPR006042">
    <property type="entry name" value="Xan_ur_permease"/>
</dbReference>
<evidence type="ECO:0000313" key="10">
    <source>
        <dbReference type="Proteomes" id="UP000249794"/>
    </source>
</evidence>
<dbReference type="Pfam" id="PF00860">
    <property type="entry name" value="Xan_ur_permease"/>
    <property type="match status" value="1"/>
</dbReference>
<dbReference type="Proteomes" id="UP000249794">
    <property type="component" value="Unassembled WGS sequence"/>
</dbReference>
<comment type="similarity">
    <text evidence="2">Belongs to the nucleobase:cation symporter-2 (NCS2) (TC 2.A.40) family.</text>
</comment>
<evidence type="ECO:0000256" key="5">
    <source>
        <dbReference type="ARBA" id="ARBA00022692"/>
    </source>
</evidence>
<dbReference type="GO" id="GO:0005886">
    <property type="term" value="C:plasma membrane"/>
    <property type="evidence" value="ECO:0007669"/>
    <property type="project" value="UniProtKB-SubCell"/>
</dbReference>
<dbReference type="PANTHER" id="PTHR42810">
    <property type="entry name" value="PURINE PERMEASE C1399.01C-RELATED"/>
    <property type="match status" value="1"/>
</dbReference>
<keyword evidence="7 8" id="KW-0472">Membrane</keyword>
<feature type="transmembrane region" description="Helical" evidence="8">
    <location>
        <begin position="37"/>
        <end position="63"/>
    </location>
</feature>
<feature type="transmembrane region" description="Helical" evidence="8">
    <location>
        <begin position="378"/>
        <end position="396"/>
    </location>
</feature>
<feature type="transmembrane region" description="Helical" evidence="8">
    <location>
        <begin position="199"/>
        <end position="216"/>
    </location>
</feature>
<gene>
    <name evidence="9" type="ORF">DCF15_21155</name>
</gene>
<evidence type="ECO:0000256" key="2">
    <source>
        <dbReference type="ARBA" id="ARBA00008821"/>
    </source>
</evidence>
<keyword evidence="5 8" id="KW-0812">Transmembrane</keyword>
<reference evidence="10" key="1">
    <citation type="submission" date="2018-04" db="EMBL/GenBank/DDBJ databases">
        <authorList>
            <person name="Cornet L."/>
        </authorList>
    </citation>
    <scope>NUCLEOTIDE SEQUENCE [LARGE SCALE GENOMIC DNA]</scope>
</reference>
<sequence>MITNEPTTPEAVLGSGKVIQSDLIYGLEDRPPFVDSVFAAIQHVFACFVGIITPSLIIGGAIGLEPVDVAYLVSMSLFVSGIATFVQAKRIGPIGSGLLSVQGTSFAFIGPIIAAGTAVTAAGGTPQDALGTIFGLCFMGSFIEMFLSQFIQFANKIITPLVTGIVVTLIGLTLINTGITSMGGGFAAKEAGTFGSPQYLFLSCLVLALIVVLNSLSNNFLRISSVAIALITGYIIAIPMGLVDFSNLANLSLITVPIPFKYGFGFDFAAFVPFIFLYLITTIESTGDLTATSLLTGEPITGPLYMRRIKGGILGDGFNSGLAAFFNTFPNTTFSQNNGVIQLTGIGSRYVGYFISVVFLFLGLVPIVAGIFQTIPQPVLGGATIIMFGTVAVAGVKIISQVNLDRRASIILATSLGLGLGVSVVPDILAQMPTLIKSVFSSGISTGGLTALILNMLLPGSR</sequence>
<organism evidence="9 10">
    <name type="scientific">Phormidesmis priestleyi</name>
    <dbReference type="NCBI Taxonomy" id="268141"/>
    <lineage>
        <taxon>Bacteria</taxon>
        <taxon>Bacillati</taxon>
        <taxon>Cyanobacteriota</taxon>
        <taxon>Cyanophyceae</taxon>
        <taxon>Leptolyngbyales</taxon>
        <taxon>Leptolyngbyaceae</taxon>
        <taxon>Phormidesmis</taxon>
    </lineage>
</organism>
<evidence type="ECO:0000256" key="7">
    <source>
        <dbReference type="ARBA" id="ARBA00023136"/>
    </source>
</evidence>
<evidence type="ECO:0000256" key="4">
    <source>
        <dbReference type="ARBA" id="ARBA00022475"/>
    </source>
</evidence>
<keyword evidence="3" id="KW-0813">Transport</keyword>
<keyword evidence="4" id="KW-1003">Cell membrane</keyword>
<protein>
    <submittedName>
        <fullName evidence="9">Xanthine permease XanP</fullName>
    </submittedName>
</protein>
<dbReference type="NCBIfam" id="TIGR03173">
    <property type="entry name" value="pbuX"/>
    <property type="match status" value="1"/>
</dbReference>
<name>A0A2W4WL83_9CYAN</name>
<comment type="subcellular location">
    <subcellularLocation>
        <location evidence="1">Cell membrane</location>
        <topology evidence="1">Multi-pass membrane protein</topology>
    </subcellularLocation>
</comment>
<proteinExistence type="inferred from homology"/>
<feature type="transmembrane region" description="Helical" evidence="8">
    <location>
        <begin position="262"/>
        <end position="280"/>
    </location>
</feature>
<dbReference type="AlphaFoldDB" id="A0A2W4WL83"/>
<feature type="transmembrane region" description="Helical" evidence="8">
    <location>
        <begin position="408"/>
        <end position="429"/>
    </location>
</feature>
<dbReference type="NCBIfam" id="NF037981">
    <property type="entry name" value="NCS2_1"/>
    <property type="match status" value="1"/>
</dbReference>
<dbReference type="NCBIfam" id="TIGR00801">
    <property type="entry name" value="ncs2"/>
    <property type="match status" value="1"/>
</dbReference>
<evidence type="ECO:0000256" key="8">
    <source>
        <dbReference type="SAM" id="Phobius"/>
    </source>
</evidence>
<feature type="transmembrane region" description="Helical" evidence="8">
    <location>
        <begin position="435"/>
        <end position="458"/>
    </location>
</feature>
<keyword evidence="6 8" id="KW-1133">Transmembrane helix</keyword>
<evidence type="ECO:0000256" key="1">
    <source>
        <dbReference type="ARBA" id="ARBA00004651"/>
    </source>
</evidence>
<evidence type="ECO:0000256" key="6">
    <source>
        <dbReference type="ARBA" id="ARBA00022989"/>
    </source>
</evidence>
<comment type="caution">
    <text evidence="9">The sequence shown here is derived from an EMBL/GenBank/DDBJ whole genome shotgun (WGS) entry which is preliminary data.</text>
</comment>
<dbReference type="PROSITE" id="PS01116">
    <property type="entry name" value="XANTH_URACIL_PERMASE"/>
    <property type="match status" value="1"/>
</dbReference>
<evidence type="ECO:0000313" key="9">
    <source>
        <dbReference type="EMBL" id="PZO45894.1"/>
    </source>
</evidence>
<dbReference type="InterPro" id="IPR006043">
    <property type="entry name" value="NCS2"/>
</dbReference>